<evidence type="ECO:0000313" key="9">
    <source>
        <dbReference type="Proteomes" id="UP000004221"/>
    </source>
</evidence>
<evidence type="ECO:0000256" key="5">
    <source>
        <dbReference type="ARBA" id="ARBA00023239"/>
    </source>
</evidence>
<keyword evidence="5 6" id="KW-0456">Lyase</keyword>
<dbReference type="SMART" id="SM00905">
    <property type="entry name" value="FolB"/>
    <property type="match status" value="1"/>
</dbReference>
<dbReference type="InterPro" id="IPR043133">
    <property type="entry name" value="GTP-CH-I_C/QueF"/>
</dbReference>
<dbReference type="GO" id="GO:0005737">
    <property type="term" value="C:cytoplasm"/>
    <property type="evidence" value="ECO:0007669"/>
    <property type="project" value="TreeGrafter"/>
</dbReference>
<dbReference type="EMBL" id="CAGS01000066">
    <property type="protein sequence ID" value="CCF82805.1"/>
    <property type="molecule type" value="Genomic_DNA"/>
</dbReference>
<accession>I4EDP3</accession>
<dbReference type="EC" id="4.1.2.25" evidence="6"/>
<dbReference type="InterPro" id="IPR006157">
    <property type="entry name" value="FolB_dom"/>
</dbReference>
<organism evidence="8 9">
    <name type="scientific">Nitrolancea hollandica Lb</name>
    <dbReference type="NCBI Taxonomy" id="1129897"/>
    <lineage>
        <taxon>Bacteria</taxon>
        <taxon>Pseudomonadati</taxon>
        <taxon>Thermomicrobiota</taxon>
        <taxon>Thermomicrobia</taxon>
        <taxon>Sphaerobacterales</taxon>
        <taxon>Sphaerobacterineae</taxon>
        <taxon>Sphaerobacteraceae</taxon>
        <taxon>Nitrolancea</taxon>
    </lineage>
</organism>
<comment type="function">
    <text evidence="6">Catalyzes the conversion of 7,8-dihydroneopterin to 6-hydroxymethyl-7,8-dihydropterin.</text>
</comment>
<keyword evidence="4 6" id="KW-0289">Folate biosynthesis</keyword>
<feature type="domain" description="Dihydroneopterin aldolase/epimerase" evidence="7">
    <location>
        <begin position="6"/>
        <end position="120"/>
    </location>
</feature>
<proteinExistence type="inferred from homology"/>
<evidence type="ECO:0000256" key="1">
    <source>
        <dbReference type="ARBA" id="ARBA00001353"/>
    </source>
</evidence>
<dbReference type="GO" id="GO:0046656">
    <property type="term" value="P:folic acid biosynthetic process"/>
    <property type="evidence" value="ECO:0007669"/>
    <property type="project" value="UniProtKB-UniRule"/>
</dbReference>
<protein>
    <recommendedName>
        <fullName evidence="6">7,8-dihydroneopterin aldolase</fullName>
        <ecNumber evidence="6">4.1.2.25</ecNumber>
    </recommendedName>
</protein>
<evidence type="ECO:0000256" key="4">
    <source>
        <dbReference type="ARBA" id="ARBA00022909"/>
    </source>
</evidence>
<dbReference type="AlphaFoldDB" id="I4EDP3"/>
<dbReference type="FunFam" id="3.30.1130.10:FF:000003">
    <property type="entry name" value="7,8-dihydroneopterin aldolase"/>
    <property type="match status" value="1"/>
</dbReference>
<evidence type="ECO:0000259" key="7">
    <source>
        <dbReference type="SMART" id="SM00905"/>
    </source>
</evidence>
<sequence length="127" mass="14086">MTRDQILLEGMVFYGYHGVHEEERRLGQRFVVDLEAACNLQPAAISDDITRTVNYSDLFRITKSVVEGTPRALIESVAETIAAEILEQIPAIAGVVVTVRKPEAPIKGSILRGVGVRIRRDRERGAE</sequence>
<gene>
    <name evidence="8" type="primary">folB</name>
    <name evidence="8" type="ORF">NITHO_1580014</name>
</gene>
<dbReference type="InterPro" id="IPR006156">
    <property type="entry name" value="Dihydroneopterin_aldolase"/>
</dbReference>
<dbReference type="GO" id="GO:0004150">
    <property type="term" value="F:dihydroneopterin aldolase activity"/>
    <property type="evidence" value="ECO:0007669"/>
    <property type="project" value="UniProtKB-UniRule"/>
</dbReference>
<dbReference type="OrthoDB" id="9803748at2"/>
<evidence type="ECO:0000313" key="8">
    <source>
        <dbReference type="EMBL" id="CCF82805.1"/>
    </source>
</evidence>
<dbReference type="UniPathway" id="UPA00077">
    <property type="reaction ID" value="UER00154"/>
</dbReference>
<name>I4EDP3_9BACT</name>
<comment type="catalytic activity">
    <reaction evidence="1 6">
        <text>7,8-dihydroneopterin = 6-hydroxymethyl-7,8-dihydropterin + glycolaldehyde</text>
        <dbReference type="Rhea" id="RHEA:10540"/>
        <dbReference type="ChEBI" id="CHEBI:17001"/>
        <dbReference type="ChEBI" id="CHEBI:17071"/>
        <dbReference type="ChEBI" id="CHEBI:44841"/>
        <dbReference type="EC" id="4.1.2.25"/>
    </reaction>
</comment>
<dbReference type="NCBIfam" id="TIGR00526">
    <property type="entry name" value="folB_dom"/>
    <property type="match status" value="1"/>
</dbReference>
<dbReference type="Gene3D" id="3.30.1130.10">
    <property type="match status" value="1"/>
</dbReference>
<comment type="caution">
    <text evidence="8">The sequence shown here is derived from an EMBL/GenBank/DDBJ whole genome shotgun (WGS) entry which is preliminary data.</text>
</comment>
<dbReference type="GO" id="GO:0046654">
    <property type="term" value="P:tetrahydrofolate biosynthetic process"/>
    <property type="evidence" value="ECO:0007669"/>
    <property type="project" value="UniProtKB-UniRule"/>
</dbReference>
<dbReference type="SUPFAM" id="SSF55620">
    <property type="entry name" value="Tetrahydrobiopterin biosynthesis enzymes-like"/>
    <property type="match status" value="1"/>
</dbReference>
<comment type="similarity">
    <text evidence="3 6">Belongs to the DHNA family.</text>
</comment>
<reference evidence="8 9" key="1">
    <citation type="journal article" date="2012" name="ISME J.">
        <title>Nitrification expanded: discovery, physiology and genomics of a nitrite-oxidizing bacterium from the phylum Chloroflexi.</title>
        <authorList>
            <person name="Sorokin D.Y."/>
            <person name="Lucker S."/>
            <person name="Vejmelkova D."/>
            <person name="Kostrikina N.A."/>
            <person name="Kleerebezem R."/>
            <person name="Rijpstra W.I."/>
            <person name="Damste J.S."/>
            <person name="Le Paslier D."/>
            <person name="Muyzer G."/>
            <person name="Wagner M."/>
            <person name="van Loosdrecht M.C."/>
            <person name="Daims H."/>
        </authorList>
    </citation>
    <scope>NUCLEOTIDE SEQUENCE [LARGE SCALE GENOMIC DNA]</scope>
    <source>
        <strain evidence="9">none</strain>
    </source>
</reference>
<evidence type="ECO:0000256" key="6">
    <source>
        <dbReference type="RuleBase" id="RU362079"/>
    </source>
</evidence>
<evidence type="ECO:0000256" key="2">
    <source>
        <dbReference type="ARBA" id="ARBA00005013"/>
    </source>
</evidence>
<dbReference type="CDD" id="cd00534">
    <property type="entry name" value="DHNA_DHNTPE"/>
    <property type="match status" value="1"/>
</dbReference>
<dbReference type="Pfam" id="PF02152">
    <property type="entry name" value="FolB"/>
    <property type="match status" value="1"/>
</dbReference>
<dbReference type="NCBIfam" id="TIGR00525">
    <property type="entry name" value="folB"/>
    <property type="match status" value="1"/>
</dbReference>
<comment type="pathway">
    <text evidence="2 6">Cofactor biosynthesis; tetrahydrofolate biosynthesis; 2-amino-4-hydroxy-6-hydroxymethyl-7,8-dihydropteridine diphosphate from 7,8-dihydroneopterin triphosphate: step 3/4.</text>
</comment>
<evidence type="ECO:0000256" key="3">
    <source>
        <dbReference type="ARBA" id="ARBA00005708"/>
    </source>
</evidence>
<keyword evidence="9" id="KW-1185">Reference proteome</keyword>
<dbReference type="PANTHER" id="PTHR42844">
    <property type="entry name" value="DIHYDRONEOPTERIN ALDOLASE 1-RELATED"/>
    <property type="match status" value="1"/>
</dbReference>
<dbReference type="Proteomes" id="UP000004221">
    <property type="component" value="Unassembled WGS sequence"/>
</dbReference>
<dbReference type="RefSeq" id="WP_008475238.1">
    <property type="nucleotide sequence ID" value="NZ_CAGS01000066.1"/>
</dbReference>
<dbReference type="PANTHER" id="PTHR42844:SF1">
    <property type="entry name" value="DIHYDRONEOPTERIN ALDOLASE 1-RELATED"/>
    <property type="match status" value="1"/>
</dbReference>